<evidence type="ECO:0000256" key="3">
    <source>
        <dbReference type="ARBA" id="ARBA00022729"/>
    </source>
</evidence>
<evidence type="ECO:0000256" key="2">
    <source>
        <dbReference type="ARBA" id="ARBA00012423"/>
    </source>
</evidence>
<dbReference type="Proteomes" id="UP000503462">
    <property type="component" value="Chromosome 4"/>
</dbReference>
<evidence type="ECO:0000256" key="1">
    <source>
        <dbReference type="ARBA" id="ARBA00010758"/>
    </source>
</evidence>
<name>A0A6H0Y1K5_9PEZI</name>
<dbReference type="InterPro" id="IPR029058">
    <property type="entry name" value="AB_hydrolase_fold"/>
</dbReference>
<dbReference type="EC" id="3.1.2.22" evidence="2"/>
<dbReference type="OrthoDB" id="10263094at2759"/>
<accession>A0A6H0Y1K5</accession>
<dbReference type="SUPFAM" id="SSF53474">
    <property type="entry name" value="alpha/beta-Hydrolases"/>
    <property type="match status" value="1"/>
</dbReference>
<keyword evidence="5" id="KW-0325">Glycoprotein</keyword>
<sequence length="314" mass="34789">MSKPLPLLLWHGLGDRFDNEGLQSVGDLAEQAWPGTQVQIISLGTDGDEDRKATFFGNVSEQIDHVCAGLFSNTSLADPSTGKIRADALGFSQGGQFLRGLLERCDNLSIRSLITFGSQHNGINEFSKCGQWDFLCKGALGLVKGNAWGHWVQGNVVPAQYYRRADPETGLGTAEYLEASHFLADINNEKILKNKVYSNRLASLESFVMYVFNNDTTVIPKESGWFAEVNETSGEVTPLQERALYKEDWLGLKKLDKKGGLVFRSHPGGHMRLEEDRLLEAFKEFYGPERSGSAVSTSRIQKVLNALRQIVIST</sequence>
<comment type="similarity">
    <text evidence="1">Belongs to the palmitoyl-protein thioesterase family.</text>
</comment>
<reference evidence="6 7" key="1">
    <citation type="journal article" date="2016" name="Sci. Rep.">
        <title>Peltaster fructicola genome reveals evolution from an invasive phytopathogen to an ectophytic parasite.</title>
        <authorList>
            <person name="Xu C."/>
            <person name="Chen H."/>
            <person name="Gleason M.L."/>
            <person name="Xu J.R."/>
            <person name="Liu H."/>
            <person name="Zhang R."/>
            <person name="Sun G."/>
        </authorList>
    </citation>
    <scope>NUCLEOTIDE SEQUENCE [LARGE SCALE GENOMIC DNA]</scope>
    <source>
        <strain evidence="6 7">LNHT1506</strain>
    </source>
</reference>
<proteinExistence type="inferred from homology"/>
<dbReference type="FunFam" id="3.40.50.1820:FF:000107">
    <property type="entry name" value="Palmitoyl-protein thioesterase 1"/>
    <property type="match status" value="1"/>
</dbReference>
<dbReference type="GO" id="GO:0008474">
    <property type="term" value="F:palmitoyl-(protein) hydrolase activity"/>
    <property type="evidence" value="ECO:0007669"/>
    <property type="project" value="UniProtKB-EC"/>
</dbReference>
<keyword evidence="3" id="KW-0732">Signal</keyword>
<dbReference type="Gene3D" id="3.40.50.1820">
    <property type="entry name" value="alpha/beta hydrolase"/>
    <property type="match status" value="1"/>
</dbReference>
<evidence type="ECO:0000256" key="5">
    <source>
        <dbReference type="ARBA" id="ARBA00023180"/>
    </source>
</evidence>
<evidence type="ECO:0000256" key="4">
    <source>
        <dbReference type="ARBA" id="ARBA00022801"/>
    </source>
</evidence>
<dbReference type="PANTHER" id="PTHR11247:SF8">
    <property type="entry name" value="PALMITOYL-PROTEIN THIOESTERASE 1"/>
    <property type="match status" value="1"/>
</dbReference>
<gene>
    <name evidence="6" type="ORF">AMS68_006400</name>
</gene>
<evidence type="ECO:0000313" key="6">
    <source>
        <dbReference type="EMBL" id="QIX00883.1"/>
    </source>
</evidence>
<dbReference type="AlphaFoldDB" id="A0A6H0Y1K5"/>
<keyword evidence="4" id="KW-0378">Hydrolase</keyword>
<keyword evidence="7" id="KW-1185">Reference proteome</keyword>
<organism evidence="6 7">
    <name type="scientific">Peltaster fructicola</name>
    <dbReference type="NCBI Taxonomy" id="286661"/>
    <lineage>
        <taxon>Eukaryota</taxon>
        <taxon>Fungi</taxon>
        <taxon>Dikarya</taxon>
        <taxon>Ascomycota</taxon>
        <taxon>Pezizomycotina</taxon>
        <taxon>Dothideomycetes</taxon>
        <taxon>Dothideomycetes incertae sedis</taxon>
        <taxon>Peltaster</taxon>
    </lineage>
</organism>
<dbReference type="Pfam" id="PF02089">
    <property type="entry name" value="Palm_thioest"/>
    <property type="match status" value="1"/>
</dbReference>
<evidence type="ECO:0000313" key="7">
    <source>
        <dbReference type="Proteomes" id="UP000503462"/>
    </source>
</evidence>
<protein>
    <recommendedName>
        <fullName evidence="2">palmitoyl-protein hydrolase</fullName>
        <ecNumber evidence="2">3.1.2.22</ecNumber>
    </recommendedName>
</protein>
<dbReference type="PANTHER" id="PTHR11247">
    <property type="entry name" value="PALMITOYL-PROTEIN THIOESTERASE/DOLICHYLDIPHOSPHATASE 1"/>
    <property type="match status" value="1"/>
</dbReference>
<dbReference type="EMBL" id="CP051142">
    <property type="protein sequence ID" value="QIX00883.1"/>
    <property type="molecule type" value="Genomic_DNA"/>
</dbReference>